<name>A0A0M4T2Y7_9NOSO</name>
<dbReference type="OrthoDB" id="419483at2"/>
<dbReference type="EMBL" id="CP012036">
    <property type="protein sequence ID" value="ALF53945.1"/>
    <property type="molecule type" value="Genomic_DNA"/>
</dbReference>
<dbReference type="RefSeq" id="WP_062294195.1">
    <property type="nucleotide sequence ID" value="NZ_CP012036.1"/>
</dbReference>
<dbReference type="PATRIC" id="fig|224013.5.peg.3743"/>
<proteinExistence type="predicted"/>
<dbReference type="Pfam" id="PF11741">
    <property type="entry name" value="AMIN"/>
    <property type="match status" value="1"/>
</dbReference>
<reference evidence="3 4" key="2">
    <citation type="journal article" date="2016" name="Genome Announc.">
        <title>Draft Genome Sequence of the N2-Fixing Cyanobacterium Nostoc piscinale CENA21, Isolated from the Brazilian Amazon Floodplain.</title>
        <authorList>
            <person name="Leao T."/>
            <person name="Guimaraes P.I."/>
            <person name="de Melo A.G."/>
            <person name="Ramos R.T."/>
            <person name="Leao P.N."/>
            <person name="Silva A."/>
            <person name="Fiore M.F."/>
            <person name="Schneider M.P."/>
        </authorList>
    </citation>
    <scope>NUCLEOTIDE SEQUENCE [LARGE SCALE GENOMIC DNA]</scope>
    <source>
        <strain evidence="3 4">CENA21</strain>
    </source>
</reference>
<accession>A0A0M4T2Y7</accession>
<dbReference type="STRING" id="224013.ACX27_15525"/>
<reference evidence="4" key="1">
    <citation type="submission" date="2015-07" db="EMBL/GenBank/DDBJ databases">
        <title>Genome Of Nitrogen-Fixing Cyanobacterium Nostoc piscinale CENA21 From Solimoes/Amazon River Floodplain Sediments And Comparative Genomics To Uncover Biosynthetic Natural Products Potential.</title>
        <authorList>
            <person name="Leao T.F."/>
            <person name="Leao P.N."/>
            <person name="Guimaraes P.I."/>
            <person name="de Melo A.G.C."/>
            <person name="Ramos R.T.J."/>
            <person name="Silva A."/>
            <person name="Fiore M.F."/>
            <person name="Schneider M.P.C."/>
        </authorList>
    </citation>
    <scope>NUCLEOTIDE SEQUENCE [LARGE SCALE GENOMIC DNA]</scope>
    <source>
        <strain evidence="4">CENA21</strain>
    </source>
</reference>
<feature type="compositionally biased region" description="Polar residues" evidence="1">
    <location>
        <begin position="152"/>
        <end position="167"/>
    </location>
</feature>
<sequence length="280" mass="31169">MYTNRKPTWFLLWSQGVSISLLGFYTAISLETPSTHAAQIAKLNDWRFYPEAAQLEFTLSAATKPQYFYLSQPPRLVIDLPDTKLGYVATKQSYSGAIQRVRVSQLNANITRIVLDLAAGTYIDINQVKLQPVSRYNPTHWILRPFTSSTNLSIQPTDRQPSINSLPPASHNYYPPTPTNSNSNSNYLQLPSTLPPISNNQQQPYITVPPLTPSNPYQIQGSVLPPASFPNQPSNVSNVNNIPPLANPNFPIPTTPSTPNYRSDEVQIPVIEFGQPLPKP</sequence>
<feature type="domain" description="AMIN" evidence="2">
    <location>
        <begin position="46"/>
        <end position="122"/>
    </location>
</feature>
<dbReference type="InterPro" id="IPR021731">
    <property type="entry name" value="AMIN_dom"/>
</dbReference>
<evidence type="ECO:0000313" key="3">
    <source>
        <dbReference type="EMBL" id="ALF53945.1"/>
    </source>
</evidence>
<evidence type="ECO:0000256" key="1">
    <source>
        <dbReference type="SAM" id="MobiDB-lite"/>
    </source>
</evidence>
<keyword evidence="4" id="KW-1185">Reference proteome</keyword>
<organism evidence="3 4">
    <name type="scientific">Nostoc piscinale CENA21</name>
    <dbReference type="NCBI Taxonomy" id="224013"/>
    <lineage>
        <taxon>Bacteria</taxon>
        <taxon>Bacillati</taxon>
        <taxon>Cyanobacteriota</taxon>
        <taxon>Cyanophyceae</taxon>
        <taxon>Nostocales</taxon>
        <taxon>Nostocaceae</taxon>
        <taxon>Nostoc</taxon>
    </lineage>
</organism>
<protein>
    <recommendedName>
        <fullName evidence="2">AMIN domain-containing protein</fullName>
    </recommendedName>
</protein>
<dbReference type="KEGG" id="npz:ACX27_15525"/>
<evidence type="ECO:0000259" key="2">
    <source>
        <dbReference type="Pfam" id="PF11741"/>
    </source>
</evidence>
<feature type="region of interest" description="Disordered" evidence="1">
    <location>
        <begin position="152"/>
        <end position="186"/>
    </location>
</feature>
<evidence type="ECO:0000313" key="4">
    <source>
        <dbReference type="Proteomes" id="UP000062645"/>
    </source>
</evidence>
<dbReference type="Proteomes" id="UP000062645">
    <property type="component" value="Chromosome"/>
</dbReference>
<dbReference type="AlphaFoldDB" id="A0A0M4T2Y7"/>
<dbReference type="Gene3D" id="2.60.40.3500">
    <property type="match status" value="1"/>
</dbReference>
<gene>
    <name evidence="3" type="ORF">ACX27_15525</name>
</gene>